<dbReference type="OrthoDB" id="1650at2759"/>
<dbReference type="PANTHER" id="PTHR21321:SF4">
    <property type="entry name" value="EXOSOME COMPLEX COMPONENT RRP4"/>
    <property type="match status" value="1"/>
</dbReference>
<dbReference type="GO" id="GO:0003723">
    <property type="term" value="F:RNA binding"/>
    <property type="evidence" value="ECO:0007669"/>
    <property type="project" value="UniProtKB-KW"/>
</dbReference>
<dbReference type="InterPro" id="IPR004088">
    <property type="entry name" value="KH_dom_type_1"/>
</dbReference>
<dbReference type="GO" id="GO:0071038">
    <property type="term" value="P:TRAMP-dependent tRNA surveillance pathway"/>
    <property type="evidence" value="ECO:0007669"/>
    <property type="project" value="TreeGrafter"/>
</dbReference>
<dbReference type="InterPro" id="IPR026699">
    <property type="entry name" value="Exosome_RNA_bind1/RRP40/RRP4"/>
</dbReference>
<keyword evidence="4" id="KW-0271">Exosome</keyword>
<dbReference type="EMBL" id="BMAC01000504">
    <property type="protein sequence ID" value="GFP97871.1"/>
    <property type="molecule type" value="Genomic_DNA"/>
</dbReference>
<dbReference type="SUPFAM" id="SSF110324">
    <property type="entry name" value="Ribosomal L27 protein-like"/>
    <property type="match status" value="1"/>
</dbReference>
<proteinExistence type="inferred from homology"/>
<reference evidence="8" key="1">
    <citation type="submission" date="2020-07" db="EMBL/GenBank/DDBJ databases">
        <title>Ethylene signaling mediates host invasion by parasitic plants.</title>
        <authorList>
            <person name="Yoshida S."/>
        </authorList>
    </citation>
    <scope>NUCLEOTIDE SEQUENCE</scope>
    <source>
        <strain evidence="8">Okayama</strain>
    </source>
</reference>
<dbReference type="InterPro" id="IPR012340">
    <property type="entry name" value="NA-bd_OB-fold"/>
</dbReference>
<evidence type="ECO:0000256" key="5">
    <source>
        <dbReference type="ARBA" id="ARBA00022884"/>
    </source>
</evidence>
<evidence type="ECO:0000259" key="7">
    <source>
        <dbReference type="SMART" id="SM00316"/>
    </source>
</evidence>
<protein>
    <submittedName>
        <fullName evidence="8">Exosome complex component rrp4</fullName>
    </submittedName>
</protein>
<evidence type="ECO:0000256" key="1">
    <source>
        <dbReference type="ARBA" id="ARBA00004123"/>
    </source>
</evidence>
<dbReference type="Pfam" id="PF21266">
    <property type="entry name" value="S1_RRP4"/>
    <property type="match status" value="1"/>
</dbReference>
<evidence type="ECO:0000256" key="4">
    <source>
        <dbReference type="ARBA" id="ARBA00022835"/>
    </source>
</evidence>
<dbReference type="InterPro" id="IPR003029">
    <property type="entry name" value="S1_domain"/>
</dbReference>
<name>A0A830CU67_9LAMI</name>
<dbReference type="SUPFAM" id="SSF50249">
    <property type="entry name" value="Nucleic acid-binding proteins"/>
    <property type="match status" value="1"/>
</dbReference>
<dbReference type="CDD" id="cd22525">
    <property type="entry name" value="KH-I_Rrp4_eukar"/>
    <property type="match status" value="1"/>
</dbReference>
<dbReference type="Pfam" id="PF15985">
    <property type="entry name" value="KH_6"/>
    <property type="match status" value="1"/>
</dbReference>
<evidence type="ECO:0000256" key="2">
    <source>
        <dbReference type="ARBA" id="ARBA00009155"/>
    </source>
</evidence>
<accession>A0A830CU67</accession>
<dbReference type="SMART" id="SM00316">
    <property type="entry name" value="S1"/>
    <property type="match status" value="1"/>
</dbReference>
<feature type="domain" description="S1 motif" evidence="7">
    <location>
        <begin position="90"/>
        <end position="170"/>
    </location>
</feature>
<dbReference type="GO" id="GO:0034475">
    <property type="term" value="P:U4 snRNA 3'-end processing"/>
    <property type="evidence" value="ECO:0007669"/>
    <property type="project" value="TreeGrafter"/>
</dbReference>
<dbReference type="CDD" id="cd05789">
    <property type="entry name" value="S1_Rrp4"/>
    <property type="match status" value="1"/>
</dbReference>
<keyword evidence="5" id="KW-0694">RNA-binding</keyword>
<sequence length="319" mass="36185">MRGLQLSLNKGQNLRLEKALEQLESLSSKANSDASVIVADDISVNYEDAILKGHGTGEMDGRVVATLCGVVERVNKLVYVRALRARYKPEIGDIIIGRVIEVAPKRWRLEINFSQDAVLMLSSMNLPDGIQRRRTAVDELNMRSIFEENDVICAEVRGFQHDGCLHLQARSQKYGKLKRGQLLTIPPYLVKKRKQHFHHLDQYGIDLILGCNGFIWVGEHVEVRDDMAIDDLLDKPEQQNEKVEETYTPLDTRQNICRAANAIRVLSTLGFTVTVEVIMEIVNLSVSMNLDVHEMLGSEFYVVVAEKEAERRSLSTKRR</sequence>
<dbReference type="AlphaFoldDB" id="A0A830CU67"/>
<dbReference type="InterPro" id="IPR048565">
    <property type="entry name" value="S1_RRP4"/>
</dbReference>
<dbReference type="SUPFAM" id="SSF54791">
    <property type="entry name" value="Eukaryotic type KH-domain (KH-domain type I)"/>
    <property type="match status" value="1"/>
</dbReference>
<dbReference type="GO" id="GO:0071035">
    <property type="term" value="P:nuclear polyadenylation-dependent rRNA catabolic process"/>
    <property type="evidence" value="ECO:0007669"/>
    <property type="project" value="TreeGrafter"/>
</dbReference>
<comment type="caution">
    <text evidence="8">The sequence shown here is derived from an EMBL/GenBank/DDBJ whole genome shotgun (WGS) entry which is preliminary data.</text>
</comment>
<evidence type="ECO:0000313" key="9">
    <source>
        <dbReference type="Proteomes" id="UP000653305"/>
    </source>
</evidence>
<gene>
    <name evidence="8" type="ORF">PHJA_001931200</name>
</gene>
<organism evidence="8 9">
    <name type="scientific">Phtheirospermum japonicum</name>
    <dbReference type="NCBI Taxonomy" id="374723"/>
    <lineage>
        <taxon>Eukaryota</taxon>
        <taxon>Viridiplantae</taxon>
        <taxon>Streptophyta</taxon>
        <taxon>Embryophyta</taxon>
        <taxon>Tracheophyta</taxon>
        <taxon>Spermatophyta</taxon>
        <taxon>Magnoliopsida</taxon>
        <taxon>eudicotyledons</taxon>
        <taxon>Gunneridae</taxon>
        <taxon>Pentapetalae</taxon>
        <taxon>asterids</taxon>
        <taxon>lamiids</taxon>
        <taxon>Lamiales</taxon>
        <taxon>Orobanchaceae</taxon>
        <taxon>Orobanchaceae incertae sedis</taxon>
        <taxon>Phtheirospermum</taxon>
    </lineage>
</organism>
<keyword evidence="3" id="KW-0698">rRNA processing</keyword>
<dbReference type="Gene3D" id="2.40.50.100">
    <property type="match status" value="1"/>
</dbReference>
<comment type="similarity">
    <text evidence="2">Belongs to the RRP4 family.</text>
</comment>
<dbReference type="GO" id="GO:0071034">
    <property type="term" value="P:CUT catabolic process"/>
    <property type="evidence" value="ECO:0007669"/>
    <property type="project" value="TreeGrafter"/>
</dbReference>
<keyword evidence="9" id="KW-1185">Reference proteome</keyword>
<evidence type="ECO:0000256" key="3">
    <source>
        <dbReference type="ARBA" id="ARBA00022552"/>
    </source>
</evidence>
<comment type="subcellular location">
    <subcellularLocation>
        <location evidence="1">Nucleus</location>
    </subcellularLocation>
</comment>
<dbReference type="Proteomes" id="UP000653305">
    <property type="component" value="Unassembled WGS sequence"/>
</dbReference>
<dbReference type="InterPro" id="IPR036612">
    <property type="entry name" value="KH_dom_type_1_sf"/>
</dbReference>
<dbReference type="GO" id="GO:0000176">
    <property type="term" value="C:nuclear exosome (RNase complex)"/>
    <property type="evidence" value="ECO:0007669"/>
    <property type="project" value="TreeGrafter"/>
</dbReference>
<keyword evidence="6" id="KW-0539">Nucleus</keyword>
<dbReference type="GO" id="GO:0000467">
    <property type="term" value="P:exonucleolytic trimming to generate mature 3'-end of 5.8S rRNA from tricistronic rRNA transcript (SSU-rRNA, 5.8S rRNA, LSU-rRNA)"/>
    <property type="evidence" value="ECO:0007669"/>
    <property type="project" value="TreeGrafter"/>
</dbReference>
<dbReference type="PANTHER" id="PTHR21321">
    <property type="entry name" value="PNAS-3 RELATED"/>
    <property type="match status" value="1"/>
</dbReference>
<dbReference type="GO" id="GO:0071051">
    <property type="term" value="P:poly(A)-dependent snoRNA 3'-end processing"/>
    <property type="evidence" value="ECO:0007669"/>
    <property type="project" value="TreeGrafter"/>
</dbReference>
<evidence type="ECO:0000256" key="6">
    <source>
        <dbReference type="ARBA" id="ARBA00023242"/>
    </source>
</evidence>
<dbReference type="GO" id="GO:0000177">
    <property type="term" value="C:cytoplasmic exosome (RNase complex)"/>
    <property type="evidence" value="ECO:0007669"/>
    <property type="project" value="TreeGrafter"/>
</dbReference>
<dbReference type="FunFam" id="2.40.50.140:FF:000038">
    <property type="entry name" value="Exosome complex component RRP4"/>
    <property type="match status" value="1"/>
</dbReference>
<evidence type="ECO:0000313" key="8">
    <source>
        <dbReference type="EMBL" id="GFP97871.1"/>
    </source>
</evidence>
<dbReference type="Gene3D" id="2.40.50.140">
    <property type="entry name" value="Nucleic acid-binding proteins"/>
    <property type="match status" value="1"/>
</dbReference>